<keyword evidence="1" id="KW-0472">Membrane</keyword>
<feature type="transmembrane region" description="Helical" evidence="1">
    <location>
        <begin position="6"/>
        <end position="23"/>
    </location>
</feature>
<proteinExistence type="predicted"/>
<reference evidence="2 3" key="1">
    <citation type="submission" date="2022-07" db="EMBL/GenBank/DDBJ databases">
        <title>Genome sequence of Terrisporobacter mayombei DSM6539.</title>
        <authorList>
            <person name="Boeer T."/>
            <person name="Bengelsdorf F.R."/>
            <person name="Daniel R."/>
            <person name="Poehlein A."/>
        </authorList>
    </citation>
    <scope>NUCLEOTIDE SEQUENCE [LARGE SCALE GENOMIC DNA]</scope>
    <source>
        <strain evidence="2 3">DSM 6539</strain>
    </source>
</reference>
<keyword evidence="3" id="KW-1185">Reference proteome</keyword>
<keyword evidence="1" id="KW-1133">Transmembrane helix</keyword>
<sequence length="87" mass="10264">MKFLGWIYYVHYLKIVFTIFYTAEPSFILKIDKKILENGIILSEKDTYKIYNNIIACLANACAKKCHKIEIVSQRSIRDKIITYLLI</sequence>
<evidence type="ECO:0000313" key="3">
    <source>
        <dbReference type="Proteomes" id="UP001235030"/>
    </source>
</evidence>
<gene>
    <name evidence="2" type="ORF">TEMA_40050</name>
</gene>
<dbReference type="EMBL" id="CP101637">
    <property type="protein sequence ID" value="WMT83487.1"/>
    <property type="molecule type" value="Genomic_DNA"/>
</dbReference>
<accession>A0ABY9QAH1</accession>
<name>A0ABY9QAH1_9FIRM</name>
<protein>
    <submittedName>
        <fullName evidence="2">Uncharacterized protein</fullName>
    </submittedName>
</protein>
<dbReference type="Proteomes" id="UP001235030">
    <property type="component" value="Chromosome"/>
</dbReference>
<organism evidence="2 3">
    <name type="scientific">Terrisporobacter mayombei</name>
    <dbReference type="NCBI Taxonomy" id="1541"/>
    <lineage>
        <taxon>Bacteria</taxon>
        <taxon>Bacillati</taxon>
        <taxon>Bacillota</taxon>
        <taxon>Clostridia</taxon>
        <taxon>Peptostreptococcales</taxon>
        <taxon>Peptostreptococcaceae</taxon>
        <taxon>Terrisporobacter</taxon>
    </lineage>
</organism>
<evidence type="ECO:0000313" key="2">
    <source>
        <dbReference type="EMBL" id="WMT83487.1"/>
    </source>
</evidence>
<keyword evidence="1" id="KW-0812">Transmembrane</keyword>
<evidence type="ECO:0000256" key="1">
    <source>
        <dbReference type="SAM" id="Phobius"/>
    </source>
</evidence>